<evidence type="ECO:0000256" key="1">
    <source>
        <dbReference type="SAM" id="MobiDB-lite"/>
    </source>
</evidence>
<keyword evidence="3" id="KW-1185">Reference proteome</keyword>
<evidence type="ECO:0000313" key="2">
    <source>
        <dbReference type="EMBL" id="PFX27950.1"/>
    </source>
</evidence>
<feature type="compositionally biased region" description="Polar residues" evidence="1">
    <location>
        <begin position="287"/>
        <end position="302"/>
    </location>
</feature>
<reference evidence="3" key="1">
    <citation type="journal article" date="2017" name="bioRxiv">
        <title>Comparative analysis of the genomes of Stylophora pistillata and Acropora digitifera provides evidence for extensive differences between species of corals.</title>
        <authorList>
            <person name="Voolstra C.R."/>
            <person name="Li Y."/>
            <person name="Liew Y.J."/>
            <person name="Baumgarten S."/>
            <person name="Zoccola D."/>
            <person name="Flot J.-F."/>
            <person name="Tambutte S."/>
            <person name="Allemand D."/>
            <person name="Aranda M."/>
        </authorList>
    </citation>
    <scope>NUCLEOTIDE SEQUENCE [LARGE SCALE GENOMIC DNA]</scope>
</reference>
<evidence type="ECO:0000313" key="3">
    <source>
        <dbReference type="Proteomes" id="UP000225706"/>
    </source>
</evidence>
<dbReference type="PANTHER" id="PTHR33244:SF3">
    <property type="entry name" value="PEPTIDASE A2 DOMAIN-CONTAINING PROTEIN"/>
    <property type="match status" value="1"/>
</dbReference>
<proteinExistence type="predicted"/>
<dbReference type="Proteomes" id="UP000225706">
    <property type="component" value="Unassembled WGS sequence"/>
</dbReference>
<organism evidence="2 3">
    <name type="scientific">Stylophora pistillata</name>
    <name type="common">Smooth cauliflower coral</name>
    <dbReference type="NCBI Taxonomy" id="50429"/>
    <lineage>
        <taxon>Eukaryota</taxon>
        <taxon>Metazoa</taxon>
        <taxon>Cnidaria</taxon>
        <taxon>Anthozoa</taxon>
        <taxon>Hexacorallia</taxon>
        <taxon>Scleractinia</taxon>
        <taxon>Astrocoeniina</taxon>
        <taxon>Pocilloporidae</taxon>
        <taxon>Stylophora</taxon>
    </lineage>
</organism>
<dbReference type="PANTHER" id="PTHR33244">
    <property type="entry name" value="INTEGRASE CATALYTIC DOMAIN-CONTAINING PROTEIN-RELATED"/>
    <property type="match status" value="1"/>
</dbReference>
<sequence>MTENHLAKVCRSSKDKFKAYFEKTHTKPHRRLPTKHGNYVHQLTMDTPASYSSDDDDYVIHSFSVFAHQHASYSTTDDKYFIWLPVSISPNRTIKVLMQMVQQPHAIHFRHLYRKMSESAPLQPSHAKIFPYSGKPIYPLGKVSLACEGVSHFESLEFQIMDSKDIPGKPALISGRNSERLGLIKFHRDKDTIAAKRAKAKQHYDTTANSNLPPFGIGDFIYAKPAPHHKSGPWLYGLVTTIPAPRSYIIKTPTGLTRRNRCHLRPAAPPPPEALIPCSWMKQLSANTPTTTTVDHPSKQSTPAPPPSSSEGPNQTNTTNSTQATPAKTVGWGWFSIDKDKRLYNDTRRIGNGKIGSDVSRYFAWVATKYYARGLSTAFLMGLFLKVEVKSFARRNSEVIRNHFLVPAMILVIFGVFAESLIDQYVGPVDTRLSLLLSCLKARDNQLHDTEFNPLTRSGTQDDDQGTLGRHKPSMGLVVPLLTVQSSDGHRDRVAMCNFEFQENRQGLSYKFRETYRYLSNLRFFVLIGIGPQVLVPEETDSTNNNYYVDNNSRELNYRMSFLNYLLSLDIITSVILTRFLQPVSGPAVSALDSGSSSRIRRKAVGPVSCRVSEGLSDSDTSVMVLMVGMAVMVVIATDLIVVERLVVDGGNSRMPAILGTVKVLASHGGDGNGDNDSNGCADGNNAQNVDSGIGGSCATIANGDNFNYW</sequence>
<comment type="caution">
    <text evidence="2">The sequence shown here is derived from an EMBL/GenBank/DDBJ whole genome shotgun (WGS) entry which is preliminary data.</text>
</comment>
<feature type="region of interest" description="Disordered" evidence="1">
    <location>
        <begin position="287"/>
        <end position="326"/>
    </location>
</feature>
<name>A0A2B4SGJ3_STYPI</name>
<dbReference type="AlphaFoldDB" id="A0A2B4SGJ3"/>
<protein>
    <submittedName>
        <fullName evidence="2">Uncharacterized protein</fullName>
    </submittedName>
</protein>
<accession>A0A2B4SGJ3</accession>
<dbReference type="OrthoDB" id="5990492at2759"/>
<gene>
    <name evidence="2" type="ORF">AWC38_SpisGene7317</name>
</gene>
<feature type="compositionally biased region" description="Low complexity" evidence="1">
    <location>
        <begin position="313"/>
        <end position="326"/>
    </location>
</feature>
<dbReference type="EMBL" id="LSMT01000092">
    <property type="protein sequence ID" value="PFX27950.1"/>
    <property type="molecule type" value="Genomic_DNA"/>
</dbReference>